<evidence type="ECO:0000313" key="2">
    <source>
        <dbReference type="Proteomes" id="UP000198711"/>
    </source>
</evidence>
<protein>
    <recommendedName>
        <fullName evidence="3">Arc-like DNA binding domain-containing protein</fullName>
    </recommendedName>
</protein>
<evidence type="ECO:0008006" key="3">
    <source>
        <dbReference type="Google" id="ProtNLM"/>
    </source>
</evidence>
<keyword evidence="2" id="KW-1185">Reference proteome</keyword>
<reference evidence="1 2" key="1">
    <citation type="submission" date="2016-10" db="EMBL/GenBank/DDBJ databases">
        <authorList>
            <person name="Varghese N."/>
            <person name="Submissions S."/>
        </authorList>
    </citation>
    <scope>NUCLEOTIDE SEQUENCE [LARGE SCALE GENOMIC DNA]</scope>
    <source>
        <strain evidence="1 2">DSM 25353</strain>
    </source>
</reference>
<evidence type="ECO:0000313" key="1">
    <source>
        <dbReference type="EMBL" id="SDW35916.1"/>
    </source>
</evidence>
<name>A0A8X8LAE4_9BACT</name>
<dbReference type="AlphaFoldDB" id="A0A8X8LAE4"/>
<accession>A0A8X8LAE4</accession>
<dbReference type="GO" id="GO:0006355">
    <property type="term" value="P:regulation of DNA-templated transcription"/>
    <property type="evidence" value="ECO:0007669"/>
    <property type="project" value="InterPro"/>
</dbReference>
<dbReference type="InterPro" id="IPR010985">
    <property type="entry name" value="Ribbon_hlx_hlx"/>
</dbReference>
<dbReference type="Gene3D" id="1.10.1220.10">
    <property type="entry name" value="Met repressor-like"/>
    <property type="match status" value="1"/>
</dbReference>
<dbReference type="EMBL" id="FNNO01000002">
    <property type="protein sequence ID" value="SDW35916.1"/>
    <property type="molecule type" value="Genomic_DNA"/>
</dbReference>
<organism evidence="1 2">
    <name type="scientific">Hydrobacter penzbergensis</name>
    <dbReference type="NCBI Taxonomy" id="1235997"/>
    <lineage>
        <taxon>Bacteria</taxon>
        <taxon>Pseudomonadati</taxon>
        <taxon>Bacteroidota</taxon>
        <taxon>Chitinophagia</taxon>
        <taxon>Chitinophagales</taxon>
        <taxon>Chitinophagaceae</taxon>
        <taxon>Hydrobacter</taxon>
    </lineage>
</organism>
<dbReference type="RefSeq" id="WP_092722152.1">
    <property type="nucleotide sequence ID" value="NZ_FNNO01000002.1"/>
</dbReference>
<gene>
    <name evidence="1" type="ORF">SAMN05444410_10298</name>
</gene>
<comment type="caution">
    <text evidence="1">The sequence shown here is derived from an EMBL/GenBank/DDBJ whole genome shotgun (WGS) entry which is preliminary data.</text>
</comment>
<sequence>MNKKSFVLRIDAQTYSQLEKWAADDFRSVNGQIEMLIDKALREAGRKKEIVVHPVKPKPKK</sequence>
<dbReference type="SUPFAM" id="SSF47598">
    <property type="entry name" value="Ribbon-helix-helix"/>
    <property type="match status" value="1"/>
</dbReference>
<proteinExistence type="predicted"/>
<dbReference type="InterPro" id="IPR013321">
    <property type="entry name" value="Arc_rbn_hlx_hlx"/>
</dbReference>
<dbReference type="Proteomes" id="UP000198711">
    <property type="component" value="Unassembled WGS sequence"/>
</dbReference>